<evidence type="ECO:0000313" key="2">
    <source>
        <dbReference type="Proteomes" id="UP000299102"/>
    </source>
</evidence>
<accession>A0A4C1U113</accession>
<dbReference type="Proteomes" id="UP000299102">
    <property type="component" value="Unassembled WGS sequence"/>
</dbReference>
<gene>
    <name evidence="1" type="ORF">EVAR_11320_1</name>
</gene>
<dbReference type="EMBL" id="BGZK01000113">
    <property type="protein sequence ID" value="GBP19930.1"/>
    <property type="molecule type" value="Genomic_DNA"/>
</dbReference>
<keyword evidence="2" id="KW-1185">Reference proteome</keyword>
<dbReference type="AlphaFoldDB" id="A0A4C1U113"/>
<organism evidence="1 2">
    <name type="scientific">Eumeta variegata</name>
    <name type="common">Bagworm moth</name>
    <name type="synonym">Eumeta japonica</name>
    <dbReference type="NCBI Taxonomy" id="151549"/>
    <lineage>
        <taxon>Eukaryota</taxon>
        <taxon>Metazoa</taxon>
        <taxon>Ecdysozoa</taxon>
        <taxon>Arthropoda</taxon>
        <taxon>Hexapoda</taxon>
        <taxon>Insecta</taxon>
        <taxon>Pterygota</taxon>
        <taxon>Neoptera</taxon>
        <taxon>Endopterygota</taxon>
        <taxon>Lepidoptera</taxon>
        <taxon>Glossata</taxon>
        <taxon>Ditrysia</taxon>
        <taxon>Tineoidea</taxon>
        <taxon>Psychidae</taxon>
        <taxon>Oiketicinae</taxon>
        <taxon>Eumeta</taxon>
    </lineage>
</organism>
<evidence type="ECO:0000313" key="1">
    <source>
        <dbReference type="EMBL" id="GBP19930.1"/>
    </source>
</evidence>
<sequence length="124" mass="14417">MFCLAVKKIIKRRLHFGEDPTKSSKSCEVKGGHSRRHQSYWVKEVTSPEVRRPRAGRARSARLVIRTDCRVINKPIPLSSDLGHLGQLRGYRNMEFGFARRHRDDPPSIRVAFFRYFFTPTSTT</sequence>
<reference evidence="1 2" key="1">
    <citation type="journal article" date="2019" name="Commun. Biol.">
        <title>The bagworm genome reveals a unique fibroin gene that provides high tensile strength.</title>
        <authorList>
            <person name="Kono N."/>
            <person name="Nakamura H."/>
            <person name="Ohtoshi R."/>
            <person name="Tomita M."/>
            <person name="Numata K."/>
            <person name="Arakawa K."/>
        </authorList>
    </citation>
    <scope>NUCLEOTIDE SEQUENCE [LARGE SCALE GENOMIC DNA]</scope>
</reference>
<name>A0A4C1U113_EUMVA</name>
<protein>
    <submittedName>
        <fullName evidence="1">Uncharacterized protein</fullName>
    </submittedName>
</protein>
<comment type="caution">
    <text evidence="1">The sequence shown here is derived from an EMBL/GenBank/DDBJ whole genome shotgun (WGS) entry which is preliminary data.</text>
</comment>
<proteinExistence type="predicted"/>